<feature type="transmembrane region" description="Helical" evidence="7">
    <location>
        <begin position="160"/>
        <end position="182"/>
    </location>
</feature>
<evidence type="ECO:0000313" key="10">
    <source>
        <dbReference type="Proteomes" id="UP000078544"/>
    </source>
</evidence>
<evidence type="ECO:0000313" key="9">
    <source>
        <dbReference type="EMBL" id="KZZ88206.1"/>
    </source>
</evidence>
<feature type="transmembrane region" description="Helical" evidence="7">
    <location>
        <begin position="101"/>
        <end position="122"/>
    </location>
</feature>
<dbReference type="InterPro" id="IPR036259">
    <property type="entry name" value="MFS_trans_sf"/>
</dbReference>
<feature type="domain" description="Major facilitator superfamily (MFS) profile" evidence="8">
    <location>
        <begin position="73"/>
        <end position="462"/>
    </location>
</feature>
<dbReference type="PROSITE" id="PS50850">
    <property type="entry name" value="MFS"/>
    <property type="match status" value="1"/>
</dbReference>
<dbReference type="InterPro" id="IPR011701">
    <property type="entry name" value="MFS"/>
</dbReference>
<feature type="transmembrane region" description="Helical" evidence="7">
    <location>
        <begin position="369"/>
        <end position="392"/>
    </location>
</feature>
<keyword evidence="4 7" id="KW-0812">Transmembrane</keyword>
<keyword evidence="5 7" id="KW-1133">Transmembrane helix</keyword>
<reference evidence="9 10" key="1">
    <citation type="journal article" date="2016" name="Genome Biol. Evol.">
        <title>Divergent and convergent evolution of fungal pathogenicity.</title>
        <authorList>
            <person name="Shang Y."/>
            <person name="Xiao G."/>
            <person name="Zheng P."/>
            <person name="Cen K."/>
            <person name="Zhan S."/>
            <person name="Wang C."/>
        </authorList>
    </citation>
    <scope>NUCLEOTIDE SEQUENCE [LARGE SCALE GENOMIC DNA]</scope>
    <source>
        <strain evidence="9 10">RCEF 2490</strain>
    </source>
</reference>
<comment type="subcellular location">
    <subcellularLocation>
        <location evidence="1">Endomembrane system</location>
        <topology evidence="1">Multi-pass membrane protein</topology>
    </subcellularLocation>
</comment>
<evidence type="ECO:0000256" key="5">
    <source>
        <dbReference type="ARBA" id="ARBA00022989"/>
    </source>
</evidence>
<dbReference type="PANTHER" id="PTHR23514:SF3">
    <property type="entry name" value="BYPASS OF STOP CODON PROTEIN 6"/>
    <property type="match status" value="1"/>
</dbReference>
<dbReference type="GO" id="GO:0016020">
    <property type="term" value="C:membrane"/>
    <property type="evidence" value="ECO:0007669"/>
    <property type="project" value="TreeGrafter"/>
</dbReference>
<evidence type="ECO:0000256" key="4">
    <source>
        <dbReference type="ARBA" id="ARBA00022692"/>
    </source>
</evidence>
<dbReference type="Proteomes" id="UP000078544">
    <property type="component" value="Unassembled WGS sequence"/>
</dbReference>
<dbReference type="Pfam" id="PF07690">
    <property type="entry name" value="MFS_1"/>
    <property type="match status" value="1"/>
</dbReference>
<dbReference type="STRING" id="1081109.A0A167VZ13"/>
<dbReference type="InterPro" id="IPR020846">
    <property type="entry name" value="MFS_dom"/>
</dbReference>
<evidence type="ECO:0000256" key="2">
    <source>
        <dbReference type="ARBA" id="ARBA00008335"/>
    </source>
</evidence>
<dbReference type="FunFam" id="1.20.1250.20:FF:000308">
    <property type="entry name" value="MFS efflux transporter"/>
    <property type="match status" value="1"/>
</dbReference>
<dbReference type="GO" id="GO:0022857">
    <property type="term" value="F:transmembrane transporter activity"/>
    <property type="evidence" value="ECO:0007669"/>
    <property type="project" value="InterPro"/>
</dbReference>
<protein>
    <submittedName>
        <fullName evidence="9">Major facilitator superfamily domain, general substrate transporter</fullName>
    </submittedName>
</protein>
<keyword evidence="10" id="KW-1185">Reference proteome</keyword>
<dbReference type="EMBL" id="AZGY01000031">
    <property type="protein sequence ID" value="KZZ88206.1"/>
    <property type="molecule type" value="Genomic_DNA"/>
</dbReference>
<feature type="transmembrane region" description="Helical" evidence="7">
    <location>
        <begin position="404"/>
        <end position="424"/>
    </location>
</feature>
<comment type="caution">
    <text evidence="9">The sequence shown here is derived from an EMBL/GenBank/DDBJ whole genome shotgun (WGS) entry which is preliminary data.</text>
</comment>
<dbReference type="Gene3D" id="1.20.1250.20">
    <property type="entry name" value="MFS general substrate transporter like domains"/>
    <property type="match status" value="1"/>
</dbReference>
<gene>
    <name evidence="9" type="ORF">AAL_08188</name>
</gene>
<feature type="transmembrane region" description="Helical" evidence="7">
    <location>
        <begin position="74"/>
        <end position="95"/>
    </location>
</feature>
<proteinExistence type="inferred from homology"/>
<keyword evidence="3" id="KW-0813">Transport</keyword>
<evidence type="ECO:0000256" key="6">
    <source>
        <dbReference type="ARBA" id="ARBA00023136"/>
    </source>
</evidence>
<dbReference type="PANTHER" id="PTHR23514">
    <property type="entry name" value="BYPASS OF STOP CODON PROTEIN 6"/>
    <property type="match status" value="1"/>
</dbReference>
<accession>A0A167VZ13</accession>
<feature type="transmembrane region" description="Helical" evidence="7">
    <location>
        <begin position="194"/>
        <end position="213"/>
    </location>
</feature>
<feature type="transmembrane region" description="Helical" evidence="7">
    <location>
        <begin position="134"/>
        <end position="154"/>
    </location>
</feature>
<sequence>MSITTTLSPVIELDQLPIEPAPIRQDAKQSKHELQTWSPSLSFRGENEGTEPDPAPAVNAVERWNESPKVMSRVAAAFFCFLVMGANDSAYGPLIPYLESFYGLSYTVVSLVFLSPVAGYIASSLLNNYTHHRLGQRGVAVICGGCHLTAYTMIALHPPYIALVFAFAIAGFGNGLADAAWNAWVGNLANSSELLGFLHAFYGIGGVVSPLVATTLITKASLPWYSFYYIMIGLAGLEILALAWAFWGSSGAEYRRIHRTEELEKESGLAQALLKMPSARVTWVAALFLLCYVGVEVALGGWIVVFMLRVRHGEPFASGMSAVGFWLGITVGRAVLGFVTPRLGVKMATTAYLVVAGALELVFWLVPQFYVSAVAVSLQGFVLGPLFPNVVLVASKLLPRQHHVVVIGFASAFGGCGAAVLPFVTGILAQAHGPQVLQPMVLSLLAVMLGIWCCFPRIGRKKE</sequence>
<feature type="transmembrane region" description="Helical" evidence="7">
    <location>
        <begin position="281"/>
        <end position="304"/>
    </location>
</feature>
<dbReference type="InterPro" id="IPR051788">
    <property type="entry name" value="MFS_Transporter"/>
</dbReference>
<organism evidence="9 10">
    <name type="scientific">Moelleriella libera RCEF 2490</name>
    <dbReference type="NCBI Taxonomy" id="1081109"/>
    <lineage>
        <taxon>Eukaryota</taxon>
        <taxon>Fungi</taxon>
        <taxon>Dikarya</taxon>
        <taxon>Ascomycota</taxon>
        <taxon>Pezizomycotina</taxon>
        <taxon>Sordariomycetes</taxon>
        <taxon>Hypocreomycetidae</taxon>
        <taxon>Hypocreales</taxon>
        <taxon>Clavicipitaceae</taxon>
        <taxon>Moelleriella</taxon>
    </lineage>
</organism>
<evidence type="ECO:0000256" key="1">
    <source>
        <dbReference type="ARBA" id="ARBA00004127"/>
    </source>
</evidence>
<dbReference type="OrthoDB" id="413079at2759"/>
<feature type="transmembrane region" description="Helical" evidence="7">
    <location>
        <begin position="436"/>
        <end position="455"/>
    </location>
</feature>
<name>A0A167VZ13_9HYPO</name>
<feature type="transmembrane region" description="Helical" evidence="7">
    <location>
        <begin position="225"/>
        <end position="247"/>
    </location>
</feature>
<comment type="similarity">
    <text evidence="2">Belongs to the major facilitator superfamily.</text>
</comment>
<feature type="transmembrane region" description="Helical" evidence="7">
    <location>
        <begin position="316"/>
        <end position="336"/>
    </location>
</feature>
<evidence type="ECO:0000256" key="7">
    <source>
        <dbReference type="SAM" id="Phobius"/>
    </source>
</evidence>
<evidence type="ECO:0000259" key="8">
    <source>
        <dbReference type="PROSITE" id="PS50850"/>
    </source>
</evidence>
<dbReference type="GO" id="GO:0012505">
    <property type="term" value="C:endomembrane system"/>
    <property type="evidence" value="ECO:0007669"/>
    <property type="project" value="UniProtKB-SubCell"/>
</dbReference>
<evidence type="ECO:0000256" key="3">
    <source>
        <dbReference type="ARBA" id="ARBA00022448"/>
    </source>
</evidence>
<dbReference type="AlphaFoldDB" id="A0A167VZ13"/>
<feature type="transmembrane region" description="Helical" evidence="7">
    <location>
        <begin position="343"/>
        <end position="363"/>
    </location>
</feature>
<keyword evidence="6 7" id="KW-0472">Membrane</keyword>
<dbReference type="SUPFAM" id="SSF103473">
    <property type="entry name" value="MFS general substrate transporter"/>
    <property type="match status" value="1"/>
</dbReference>
<dbReference type="FunFam" id="1.20.1250.20:FF:000286">
    <property type="entry name" value="MFS efflux transporter"/>
    <property type="match status" value="1"/>
</dbReference>